<protein>
    <submittedName>
        <fullName evidence="2">Carboxypeptidase-like regulatory domain-containing protein</fullName>
    </submittedName>
</protein>
<organism evidence="2 3">
    <name type="scientific">Halobacillus salinarum</name>
    <dbReference type="NCBI Taxonomy" id="2932257"/>
    <lineage>
        <taxon>Bacteria</taxon>
        <taxon>Bacillati</taxon>
        <taxon>Bacillota</taxon>
        <taxon>Bacilli</taxon>
        <taxon>Bacillales</taxon>
        <taxon>Bacillaceae</taxon>
        <taxon>Halobacillus</taxon>
    </lineage>
</organism>
<reference evidence="2 3" key="1">
    <citation type="submission" date="2022-04" db="EMBL/GenBank/DDBJ databases">
        <title>Halobacillus sp. isolated from saltern.</title>
        <authorList>
            <person name="Won M."/>
            <person name="Lee C.-M."/>
            <person name="Woen H.-Y."/>
            <person name="Kwon S.-W."/>
        </authorList>
    </citation>
    <scope>NUCLEOTIDE SEQUENCE [LARGE SCALE GENOMIC DNA]</scope>
    <source>
        <strain evidence="2 3">SSBR10-3</strain>
    </source>
</reference>
<keyword evidence="3" id="KW-1185">Reference proteome</keyword>
<keyword evidence="1" id="KW-0732">Signal</keyword>
<dbReference type="RefSeq" id="WP_244708760.1">
    <property type="nucleotide sequence ID" value="NZ_CP095073.1"/>
</dbReference>
<dbReference type="EMBL" id="CP095073">
    <property type="protein sequence ID" value="UOQ43401.1"/>
    <property type="molecule type" value="Genomic_DNA"/>
</dbReference>
<proteinExistence type="predicted"/>
<evidence type="ECO:0000313" key="2">
    <source>
        <dbReference type="EMBL" id="UOQ43401.1"/>
    </source>
</evidence>
<gene>
    <name evidence="2" type="ORF">MUN89_15945</name>
</gene>
<dbReference type="Proteomes" id="UP000831787">
    <property type="component" value="Chromosome"/>
</dbReference>
<dbReference type="InterPro" id="IPR008969">
    <property type="entry name" value="CarboxyPept-like_regulatory"/>
</dbReference>
<dbReference type="SUPFAM" id="SSF89260">
    <property type="entry name" value="Collagen-binding domain"/>
    <property type="match status" value="2"/>
</dbReference>
<sequence length="453" mass="50461">MKKVSFLVLVLIAFLAFTAGNNVSALGEGSISLKGELGKQDSLQQNQGKLSLLDNESKPVIKKDLKGNESQVNKKNLKSLQQSVSTQAENDSPNTAGLIEIGNVYTDYITEEGQAKWFAFQNDSPGKLTVIMQTVQSADVNYDLHLFKLNEETMTLEEETISSYGPQKNEQISKISEGGTYYIAVNSTSGFNADSPFALLVQKSTSYDQSEPDDNIWQAPAFQNNIYTQQTIDNGYDMDWVILQVDEDKTLTVNLNNPGSSDYQLDFFDTSLNPLAGLDDNTNYSINFTAGTYLLRVQSTSTSFDANQPYTLDIKEQAQATDVVITNVDTDDNVEGYLDYGYGDKYRIEHFMNISGQLFDAEGIAVPNANVEVSFTTVLNELVYHKSGTTDSNGNFTIKFPKIQEAVGEYGYNNSVSYHYFDIIPLEVFSNGNRLNSNEDTLYHFAYSVYRPH</sequence>
<name>A0ABY4EFZ6_9BACI</name>
<feature type="chain" id="PRO_5046564682" evidence="1">
    <location>
        <begin position="20"/>
        <end position="453"/>
    </location>
</feature>
<feature type="signal peptide" evidence="1">
    <location>
        <begin position="1"/>
        <end position="19"/>
    </location>
</feature>
<dbReference type="SUPFAM" id="SSF49464">
    <property type="entry name" value="Carboxypeptidase regulatory domain-like"/>
    <property type="match status" value="1"/>
</dbReference>
<dbReference type="Gene3D" id="2.60.120.380">
    <property type="match status" value="2"/>
</dbReference>
<evidence type="ECO:0000313" key="3">
    <source>
        <dbReference type="Proteomes" id="UP000831787"/>
    </source>
</evidence>
<accession>A0ABY4EFZ6</accession>
<evidence type="ECO:0000256" key="1">
    <source>
        <dbReference type="SAM" id="SignalP"/>
    </source>
</evidence>